<dbReference type="Proteomes" id="UP000067444">
    <property type="component" value="Chromosome"/>
</dbReference>
<dbReference type="RefSeq" id="WP_049833929.1">
    <property type="nucleotide sequence ID" value="NZ_CP012160.1"/>
</dbReference>
<dbReference type="EMBL" id="CP012160">
    <property type="protein sequence ID" value="AKS45548.1"/>
    <property type="molecule type" value="Genomic_DNA"/>
</dbReference>
<organism evidence="1 2">
    <name type="scientific">Octadecabacter temperatus</name>
    <dbReference type="NCBI Taxonomy" id="1458307"/>
    <lineage>
        <taxon>Bacteria</taxon>
        <taxon>Pseudomonadati</taxon>
        <taxon>Pseudomonadota</taxon>
        <taxon>Alphaproteobacteria</taxon>
        <taxon>Rhodobacterales</taxon>
        <taxon>Roseobacteraceae</taxon>
        <taxon>Octadecabacter</taxon>
    </lineage>
</organism>
<proteinExistence type="predicted"/>
<protein>
    <submittedName>
        <fullName evidence="1">Uncharacterized protein</fullName>
    </submittedName>
</protein>
<keyword evidence="2" id="KW-1185">Reference proteome</keyword>
<dbReference type="PROSITE" id="PS51257">
    <property type="entry name" value="PROKAR_LIPOPROTEIN"/>
    <property type="match status" value="1"/>
</dbReference>
<reference evidence="1 2" key="1">
    <citation type="journal article" date="2015" name="Genome Announc.">
        <title>Closed Genome Sequence of Octadecabacter temperatus SB1, the First Mesophilic Species of the Genus Octadecabacter.</title>
        <authorList>
            <person name="Voget S."/>
            <person name="Billerbeck S."/>
            <person name="Simon M."/>
            <person name="Daniel R."/>
        </authorList>
    </citation>
    <scope>NUCLEOTIDE SEQUENCE [LARGE SCALE GENOMIC DNA]</scope>
    <source>
        <strain evidence="1 2">SB1</strain>
    </source>
</reference>
<dbReference type="STRING" id="1458307.OSB_09900"/>
<name>A0A0K0Y3K1_9RHOB</name>
<dbReference type="AlphaFoldDB" id="A0A0K0Y3K1"/>
<gene>
    <name evidence="1" type="ORF">OSB_09900</name>
</gene>
<sequence length="371" mass="39462">MMKTFTAIAVTSVLAGCDGTNPFMVEVTSPDGETELIDANDPNTDVNSQFAYDPTRNLTMNSVEYDATNDQLIINNLPFDGPDGVYDDVAGARTVNASGQVTDIFENTEAVINGEMQYYAVFVQSDYLDATSAAGREWANFGFAGANLNRTEYATPTPSQSSYEYLGVYAATRTYNFRGGIELIRGDARLLLDVDDTDPLEGLQGTVVGAITNRTRDTIGDTMVGDLPDISLISVEFNTETGLWEDGTAATYFDDGNVRDTGTHTGLIGGPDAEELGGYVILEGVADVQTVTFEIVEYTNTDGSTGTATGQQFADFDAIQAAVNAGIPVGTLSVGGNLPTGATIDSTSFDTFDVNTTFDAREIGVFVTDLN</sequence>
<evidence type="ECO:0000313" key="2">
    <source>
        <dbReference type="Proteomes" id="UP000067444"/>
    </source>
</evidence>
<dbReference type="PATRIC" id="fig|1458307.3.peg.1003"/>
<evidence type="ECO:0000313" key="1">
    <source>
        <dbReference type="EMBL" id="AKS45548.1"/>
    </source>
</evidence>
<dbReference type="KEGG" id="otm:OSB_09900"/>
<dbReference type="OrthoDB" id="7739218at2"/>
<accession>A0A0K0Y3K1</accession>